<name>A0ABT9RMP4_9MICC</name>
<evidence type="ECO:0000256" key="1">
    <source>
        <dbReference type="SAM" id="Phobius"/>
    </source>
</evidence>
<accession>A0ABT9RMP4</accession>
<dbReference type="Proteomes" id="UP001226577">
    <property type="component" value="Unassembled WGS sequence"/>
</dbReference>
<feature type="transmembrane region" description="Helical" evidence="1">
    <location>
        <begin position="574"/>
        <end position="601"/>
    </location>
</feature>
<sequence length="1130" mass="116749">MHVTAVVVAHNGSAYLPRTLSALAAQSRPVDRAIGVDTGSGDDSVRLLSEALGEASVVRHARAKGGMGAAVSAALAELAPFTESAEGATAEWIWLLHDDAAPAPEALAELLGAVERAPSVTVAGCKQLDWHSPRRLIDVGLSTSRWAERLTLIDADEMDQGQYDGRSDTFAVNSAGMLVRRDVWEQLGGFDPALPGSGDDVDFCWRNRLAGHRVVVVPAARMFHVAHRPHALGNPAAARKAQVHLRLKHSPLWMVPVHGIGALLGSLFKLVLSIVVKDPGHGISQLLATCAALARPRALAKGRRTAKRTRRIRRSVIRKLQTPRREVWSHRRSLMEALGSDGSGTDDLVQDPLAHQPTGDAADDFAALATTRRGWVGNGALAAVIIASVASLLALAGLFRAGAVAGGALIPVSPRLGDVWHNASTWWISLGAGLPGHGDPFDYVLWLIGVLGGGDANPAMAWLLLLGSPLSGLTAWFAAGGLTVRRRLRLVAALFWAASPALQVALNQGRAGALVAHITLPLVVLGLLRATGSAVGHGRFNADAPSVDTAGEQTPAKPGVNGTPSWTASAAAGLALAVTTASAPSLVIPATVVILLCGLLLRRRGRTVWWALLPTAALFIPFALSTLDRPRALLADPGLPLGFDAAPLWQQVLGQPLSFDPGAGLQGLAAFTSGTVPWALLLALLIAAPVLLLAILGVFSKGQRAGTARWFWIAAVIALASGWFCSHVVTGLNAGLLVAPFSGPAVSAASFALLAAAILGAEQLLSAADKAAGNGAKTKTAARAALALGLVVLLAGPLAGMADWSAQNLLRPAAAAGNQPAATQGTALSSAPNTSGTGGALGAARLVEAAPGRSLPATAIDRGTGPEQTRTLLLSTGDDGTFSASLMRGSGTTLDGLSAIASARSVIGAPGAEEVRGDDDVTAALRRVVATLVAGQGVDPRPDLEQLGVGFVVLRSADTAAQLTASRMDAVPGLVAVGQTDVGWLWRVSPLNQPVLQAADVAHRVRIVDSRGTATALVDSGTDDVDAAVPAGPEGRLVVLAERADPGWSAWLDGRKLTSTTAGWSQAFTLPASAGQLTVRYENPWSFWAAASQIAIIGLTIILAIPMPARRPRTGLSRDEGSLRKEHQHA</sequence>
<feature type="transmembrane region" description="Helical" evidence="1">
    <location>
        <begin position="380"/>
        <end position="399"/>
    </location>
</feature>
<evidence type="ECO:0000313" key="2">
    <source>
        <dbReference type="EMBL" id="MDP9886504.1"/>
    </source>
</evidence>
<evidence type="ECO:0000313" key="3">
    <source>
        <dbReference type="Proteomes" id="UP001226577"/>
    </source>
</evidence>
<feature type="transmembrane region" description="Helical" evidence="1">
    <location>
        <begin position="710"/>
        <end position="729"/>
    </location>
</feature>
<organism evidence="2 3">
    <name type="scientific">Pseudarthrobacter enclensis</name>
    <dbReference type="NCBI Taxonomy" id="993070"/>
    <lineage>
        <taxon>Bacteria</taxon>
        <taxon>Bacillati</taxon>
        <taxon>Actinomycetota</taxon>
        <taxon>Actinomycetes</taxon>
        <taxon>Micrococcales</taxon>
        <taxon>Micrococcaceae</taxon>
        <taxon>Pseudarthrobacter</taxon>
    </lineage>
</organism>
<dbReference type="PANTHER" id="PTHR43685">
    <property type="entry name" value="GLYCOSYLTRANSFERASE"/>
    <property type="match status" value="1"/>
</dbReference>
<proteinExistence type="predicted"/>
<dbReference type="EMBL" id="JAUSRE010000001">
    <property type="protein sequence ID" value="MDP9886504.1"/>
    <property type="molecule type" value="Genomic_DNA"/>
</dbReference>
<dbReference type="InterPro" id="IPR029044">
    <property type="entry name" value="Nucleotide-diphossugar_trans"/>
</dbReference>
<reference evidence="2 3" key="1">
    <citation type="submission" date="2023-07" db="EMBL/GenBank/DDBJ databases">
        <title>Sorghum-associated microbial communities from plants grown in Nebraska, USA.</title>
        <authorList>
            <person name="Schachtman D."/>
        </authorList>
    </citation>
    <scope>NUCLEOTIDE SEQUENCE [LARGE SCALE GENOMIC DNA]</scope>
    <source>
        <strain evidence="2 3">CC222</strain>
    </source>
</reference>
<feature type="transmembrane region" description="Helical" evidence="1">
    <location>
        <begin position="252"/>
        <end position="276"/>
    </location>
</feature>
<feature type="transmembrane region" description="Helical" evidence="1">
    <location>
        <begin position="459"/>
        <end position="478"/>
    </location>
</feature>
<protein>
    <submittedName>
        <fullName evidence="2">GT2 family glycosyltransferase</fullName>
    </submittedName>
</protein>
<dbReference type="PANTHER" id="PTHR43685:SF3">
    <property type="entry name" value="SLR2126 PROTEIN"/>
    <property type="match status" value="1"/>
</dbReference>
<keyword evidence="1" id="KW-0472">Membrane</keyword>
<feature type="transmembrane region" description="Helical" evidence="1">
    <location>
        <begin position="781"/>
        <end position="802"/>
    </location>
</feature>
<dbReference type="InterPro" id="IPR050834">
    <property type="entry name" value="Glycosyltransf_2"/>
</dbReference>
<dbReference type="Gene3D" id="3.90.550.10">
    <property type="entry name" value="Spore Coat Polysaccharide Biosynthesis Protein SpsA, Chain A"/>
    <property type="match status" value="1"/>
</dbReference>
<keyword evidence="3" id="KW-1185">Reference proteome</keyword>
<feature type="transmembrane region" description="Helical" evidence="1">
    <location>
        <begin position="608"/>
        <end position="627"/>
    </location>
</feature>
<keyword evidence="1" id="KW-1133">Transmembrane helix</keyword>
<dbReference type="Pfam" id="PF13641">
    <property type="entry name" value="Glyco_tranf_2_3"/>
    <property type="match status" value="1"/>
</dbReference>
<keyword evidence="1" id="KW-0812">Transmembrane</keyword>
<gene>
    <name evidence="2" type="ORF">J2X98_000070</name>
</gene>
<feature type="transmembrane region" description="Helical" evidence="1">
    <location>
        <begin position="741"/>
        <end position="761"/>
    </location>
</feature>
<dbReference type="SUPFAM" id="SSF53448">
    <property type="entry name" value="Nucleotide-diphospho-sugar transferases"/>
    <property type="match status" value="1"/>
</dbReference>
<comment type="caution">
    <text evidence="2">The sequence shown here is derived from an EMBL/GenBank/DDBJ whole genome shotgun (WGS) entry which is preliminary data.</text>
</comment>
<feature type="transmembrane region" description="Helical" evidence="1">
    <location>
        <begin position="1085"/>
        <end position="1105"/>
    </location>
</feature>
<feature type="transmembrane region" description="Helical" evidence="1">
    <location>
        <begin position="678"/>
        <end position="698"/>
    </location>
</feature>